<dbReference type="EMBL" id="BSER01000002">
    <property type="protein sequence ID" value="GLJ94401.1"/>
    <property type="molecule type" value="Genomic_DNA"/>
</dbReference>
<dbReference type="Proteomes" id="UP001142291">
    <property type="component" value="Unassembled WGS sequence"/>
</dbReference>
<name>A0A9W6HJM4_9MICO</name>
<evidence type="ECO:0000313" key="1">
    <source>
        <dbReference type="EMBL" id="GLJ94401.1"/>
    </source>
</evidence>
<organism evidence="1 2">
    <name type="scientific">Microbacterium dextranolyticum</name>
    <dbReference type="NCBI Taxonomy" id="36806"/>
    <lineage>
        <taxon>Bacteria</taxon>
        <taxon>Bacillati</taxon>
        <taxon>Actinomycetota</taxon>
        <taxon>Actinomycetes</taxon>
        <taxon>Micrococcales</taxon>
        <taxon>Microbacteriaceae</taxon>
        <taxon>Microbacterium</taxon>
    </lineage>
</organism>
<dbReference type="InterPro" id="IPR009061">
    <property type="entry name" value="DNA-bd_dom_put_sf"/>
</dbReference>
<gene>
    <name evidence="1" type="ORF">GCM10017591_04620</name>
</gene>
<comment type="caution">
    <text evidence="1">The sequence shown here is derived from an EMBL/GenBank/DDBJ whole genome shotgun (WGS) entry which is preliminary data.</text>
</comment>
<dbReference type="SUPFAM" id="SSF46955">
    <property type="entry name" value="Putative DNA-binding domain"/>
    <property type="match status" value="1"/>
</dbReference>
<reference evidence="1" key="2">
    <citation type="submission" date="2023-01" db="EMBL/GenBank/DDBJ databases">
        <authorList>
            <person name="Sun Q."/>
            <person name="Evtushenko L."/>
        </authorList>
    </citation>
    <scope>NUCLEOTIDE SEQUENCE</scope>
    <source>
        <strain evidence="1">VKM Ac-1940</strain>
    </source>
</reference>
<evidence type="ECO:0008006" key="3">
    <source>
        <dbReference type="Google" id="ProtNLM"/>
    </source>
</evidence>
<reference evidence="1" key="1">
    <citation type="journal article" date="2014" name="Int. J. Syst. Evol. Microbiol.">
        <title>Complete genome sequence of Corynebacterium casei LMG S-19264T (=DSM 44701T), isolated from a smear-ripened cheese.</title>
        <authorList>
            <consortium name="US DOE Joint Genome Institute (JGI-PGF)"/>
            <person name="Walter F."/>
            <person name="Albersmeier A."/>
            <person name="Kalinowski J."/>
            <person name="Ruckert C."/>
        </authorList>
    </citation>
    <scope>NUCLEOTIDE SEQUENCE</scope>
    <source>
        <strain evidence="1">VKM Ac-1940</strain>
    </source>
</reference>
<accession>A0A9W6HJM4</accession>
<keyword evidence="2" id="KW-1185">Reference proteome</keyword>
<evidence type="ECO:0000313" key="2">
    <source>
        <dbReference type="Proteomes" id="UP001142291"/>
    </source>
</evidence>
<protein>
    <recommendedName>
        <fullName evidence="3">DNA-binding protein</fullName>
    </recommendedName>
</protein>
<dbReference type="AlphaFoldDB" id="A0A9W6HJM4"/>
<sequence>MTTAMNSETAGLSHVFLSPDELAAALPGVTKSTLAMWRYEGKGPRYRKLGRIVVYALDEVEKWIEDGAREGGSHAH</sequence>
<proteinExistence type="predicted"/>